<dbReference type="SUPFAM" id="SSF51182">
    <property type="entry name" value="RmlC-like cupins"/>
    <property type="match status" value="1"/>
</dbReference>
<dbReference type="RefSeq" id="WP_152661987.1">
    <property type="nucleotide sequence ID" value="NZ_CP036422.1"/>
</dbReference>
<evidence type="ECO:0008006" key="4">
    <source>
        <dbReference type="Google" id="ProtNLM"/>
    </source>
</evidence>
<evidence type="ECO:0000313" key="3">
    <source>
        <dbReference type="Proteomes" id="UP000326287"/>
    </source>
</evidence>
<keyword evidence="1" id="KW-0812">Transmembrane</keyword>
<dbReference type="Proteomes" id="UP000326287">
    <property type="component" value="Chromosome"/>
</dbReference>
<organism evidence="2 3">
    <name type="scientific">Halioglobus maricola</name>
    <dbReference type="NCBI Taxonomy" id="2601894"/>
    <lineage>
        <taxon>Bacteria</taxon>
        <taxon>Pseudomonadati</taxon>
        <taxon>Pseudomonadota</taxon>
        <taxon>Gammaproteobacteria</taxon>
        <taxon>Cellvibrionales</taxon>
        <taxon>Halieaceae</taxon>
        <taxon>Halioglobus</taxon>
    </lineage>
</organism>
<protein>
    <recommendedName>
        <fullName evidence="4">Mannose-6-phosphate isomerase</fullName>
    </recommendedName>
</protein>
<gene>
    <name evidence="2" type="ORF">EY643_09525</name>
</gene>
<keyword evidence="3" id="KW-1185">Reference proteome</keyword>
<dbReference type="InterPro" id="IPR011051">
    <property type="entry name" value="RmlC_Cupin_sf"/>
</dbReference>
<evidence type="ECO:0000256" key="1">
    <source>
        <dbReference type="SAM" id="Phobius"/>
    </source>
</evidence>
<feature type="transmembrane region" description="Helical" evidence="1">
    <location>
        <begin position="400"/>
        <end position="421"/>
    </location>
</feature>
<keyword evidence="1" id="KW-1133">Transmembrane helix</keyword>
<evidence type="ECO:0000313" key="2">
    <source>
        <dbReference type="EMBL" id="QFU75881.1"/>
    </source>
</evidence>
<dbReference type="AlphaFoldDB" id="A0A5P9NJ78"/>
<reference evidence="2 3" key="1">
    <citation type="submission" date="2019-02" db="EMBL/GenBank/DDBJ databases">
        <authorList>
            <person name="Li S.-H."/>
        </authorList>
    </citation>
    <scope>NUCLEOTIDE SEQUENCE [LARGE SCALE GENOMIC DNA]</scope>
    <source>
        <strain evidence="2 3">IMCC14385</strain>
    </source>
</reference>
<accession>A0A5P9NJ78</accession>
<name>A0A5P9NJ78_9GAMM</name>
<keyword evidence="1" id="KW-0472">Membrane</keyword>
<dbReference type="EMBL" id="CP036422">
    <property type="protein sequence ID" value="QFU75881.1"/>
    <property type="molecule type" value="Genomic_DNA"/>
</dbReference>
<dbReference type="KEGG" id="halc:EY643_09525"/>
<dbReference type="OrthoDB" id="5719551at2"/>
<proteinExistence type="predicted"/>
<sequence length="424" mass="47181">MSQHQIKQQYLDYQRGDPVEAYVAWRQGDCEGRLLVVDFEFASWWLANEPVVPLTALYLCSDGQVHCAVVSADLDASEKDAASQMGRWAQQYKLLVVRLGAILPLMQTAIPKPWGQEIWFTGVEERGVCAFGDDHASALIPQLQAVLPGDAYGAAGLPLVLLKILDPSADDVTGDLYFEMHEEKREVYVVTHVDRTAWPDGVGAIRYGFAEDKIKAAGNEQAFREAYLEAVQAYEAVRRQIDEGDSSARLLSQERELRLEMDSFTHMRPLATGDVVVVPLRMPHSLQHGVRTIEFQTPVYERKILSFAQRVLTQDHWDTAQALPDMRLTPPSEQTFEQLDAAAGIRCERIVDFEDFEVRRLVVEAGSEFLLEAAQSYSLVILVEGEIHIEGLSFGPEQAFILPAGALLAGAFGPLVALQALPRS</sequence>